<reference evidence="1" key="1">
    <citation type="journal article" date="2013" name="Genetics">
        <title>The draft genome and transcriptome of Panagrellus redivivus are shaped by the harsh demands of a free-living lifestyle.</title>
        <authorList>
            <person name="Srinivasan J."/>
            <person name="Dillman A.R."/>
            <person name="Macchietto M.G."/>
            <person name="Heikkinen L."/>
            <person name="Lakso M."/>
            <person name="Fracchia K.M."/>
            <person name="Antoshechkin I."/>
            <person name="Mortazavi A."/>
            <person name="Wong G."/>
            <person name="Sternberg P.W."/>
        </authorList>
    </citation>
    <scope>NUCLEOTIDE SEQUENCE [LARGE SCALE GENOMIC DNA]</scope>
    <source>
        <strain evidence="1">MT8872</strain>
    </source>
</reference>
<name>A0A7E4VAL9_PANRE</name>
<accession>A0A7E4VAL9</accession>
<dbReference type="Proteomes" id="UP000492821">
    <property type="component" value="Unassembled WGS sequence"/>
</dbReference>
<dbReference type="InterPro" id="IPR032675">
    <property type="entry name" value="LRR_dom_sf"/>
</dbReference>
<dbReference type="AlphaFoldDB" id="A0A7E4VAL9"/>
<sequence length="269" mass="30400">MPLSEKVNTLLSSCQSLLLSSPVDDTTRLIITQIIDVTLELIPDLTNTHRQTEAPVDCRRHCLFADASSELIPPAVPHDRLTCVPQHPNHTTSTTTNVNNSIAAVSDTNDEEITYHLHKDDDGKLQLIYYVDNIRRRLEEDTLNIVKKLCIHDDWNDSELASLGRNTVLEIEKLTIEDGVSVNASMLKQISAFCSKSCHNLTIFPRKLHDDVNFQVIFNLFPNLKALNIHNLVISDWAGAFVEAKDNELESLSFKLRYNDTPVIKPLYD</sequence>
<keyword evidence="1" id="KW-1185">Reference proteome</keyword>
<organism evidence="1 2">
    <name type="scientific">Panagrellus redivivus</name>
    <name type="common">Microworm</name>
    <dbReference type="NCBI Taxonomy" id="6233"/>
    <lineage>
        <taxon>Eukaryota</taxon>
        <taxon>Metazoa</taxon>
        <taxon>Ecdysozoa</taxon>
        <taxon>Nematoda</taxon>
        <taxon>Chromadorea</taxon>
        <taxon>Rhabditida</taxon>
        <taxon>Tylenchina</taxon>
        <taxon>Panagrolaimomorpha</taxon>
        <taxon>Panagrolaimoidea</taxon>
        <taxon>Panagrolaimidae</taxon>
        <taxon>Panagrellus</taxon>
    </lineage>
</organism>
<reference evidence="2" key="2">
    <citation type="submission" date="2020-10" db="UniProtKB">
        <authorList>
            <consortium name="WormBaseParasite"/>
        </authorList>
    </citation>
    <scope>IDENTIFICATION</scope>
</reference>
<dbReference type="WBParaSite" id="Pan_g18169.t1">
    <property type="protein sequence ID" value="Pan_g18169.t1"/>
    <property type="gene ID" value="Pan_g18169"/>
</dbReference>
<evidence type="ECO:0000313" key="2">
    <source>
        <dbReference type="WBParaSite" id="Pan_g18169.t1"/>
    </source>
</evidence>
<protein>
    <submittedName>
        <fullName evidence="2">FTH domain-containing protein</fullName>
    </submittedName>
</protein>
<evidence type="ECO:0000313" key="1">
    <source>
        <dbReference type="Proteomes" id="UP000492821"/>
    </source>
</evidence>
<dbReference type="Gene3D" id="3.80.10.10">
    <property type="entry name" value="Ribonuclease Inhibitor"/>
    <property type="match status" value="1"/>
</dbReference>
<proteinExistence type="predicted"/>